<dbReference type="GO" id="GO:0003723">
    <property type="term" value="F:RNA binding"/>
    <property type="evidence" value="ECO:0007669"/>
    <property type="project" value="InterPro"/>
</dbReference>
<dbReference type="CDD" id="cd02644">
    <property type="entry name" value="R3H_jag"/>
    <property type="match status" value="1"/>
</dbReference>
<dbReference type="Gene3D" id="3.30.300.20">
    <property type="match status" value="1"/>
</dbReference>
<dbReference type="PANTHER" id="PTHR35800">
    <property type="entry name" value="PROTEIN JAG"/>
    <property type="match status" value="1"/>
</dbReference>
<evidence type="ECO:0000313" key="2">
    <source>
        <dbReference type="EMBL" id="PIT92722.1"/>
    </source>
</evidence>
<comment type="caution">
    <text evidence="2">The sequence shown here is derived from an EMBL/GenBank/DDBJ whole genome shotgun (WGS) entry which is preliminary data.</text>
</comment>
<gene>
    <name evidence="2" type="ORF">COU08_00980</name>
</gene>
<dbReference type="Pfam" id="PF01424">
    <property type="entry name" value="R3H"/>
    <property type="match status" value="1"/>
</dbReference>
<protein>
    <recommendedName>
        <fullName evidence="1">R3H domain-containing protein</fullName>
    </recommendedName>
</protein>
<dbReference type="SMART" id="SM00393">
    <property type="entry name" value="R3H"/>
    <property type="match status" value="1"/>
</dbReference>
<feature type="domain" description="R3H" evidence="1">
    <location>
        <begin position="77"/>
        <end position="143"/>
    </location>
</feature>
<sequence length="143" mass="16555">MERFQEQIKKLVNLVGLNDASVDVDEEAKKIKIFTNEGEYFEKQLPRLITDFEHLIRLIGKKNDVGLFYIDINNYRKERERIITDLARAAARKVLIHKEQIKLPAMNAYERRLIHLELSTHPEVTTESMGEGPGRGVIVKPLS</sequence>
<dbReference type="PROSITE" id="PS51061">
    <property type="entry name" value="R3H"/>
    <property type="match status" value="1"/>
</dbReference>
<dbReference type="AlphaFoldDB" id="A0A2M6WIV0"/>
<dbReference type="SUPFAM" id="SSF82708">
    <property type="entry name" value="R3H domain"/>
    <property type="match status" value="1"/>
</dbReference>
<organism evidence="2 3">
    <name type="scientific">Candidatus Harrisonbacteria bacterium CG10_big_fil_rev_8_21_14_0_10_42_17</name>
    <dbReference type="NCBI Taxonomy" id="1974584"/>
    <lineage>
        <taxon>Bacteria</taxon>
        <taxon>Candidatus Harrisoniibacteriota</taxon>
    </lineage>
</organism>
<name>A0A2M6WIV0_9BACT</name>
<dbReference type="Gene3D" id="3.30.1370.50">
    <property type="entry name" value="R3H-like domain"/>
    <property type="match status" value="1"/>
</dbReference>
<reference evidence="3" key="1">
    <citation type="submission" date="2017-09" db="EMBL/GenBank/DDBJ databases">
        <title>Depth-based differentiation of microbial function through sediment-hosted aquifers and enrichment of novel symbionts in the deep terrestrial subsurface.</title>
        <authorList>
            <person name="Probst A.J."/>
            <person name="Ladd B."/>
            <person name="Jarett J.K."/>
            <person name="Geller-Mcgrath D.E."/>
            <person name="Sieber C.M.K."/>
            <person name="Emerson J.B."/>
            <person name="Anantharaman K."/>
            <person name="Thomas B.C."/>
            <person name="Malmstrom R."/>
            <person name="Stieglmeier M."/>
            <person name="Klingl A."/>
            <person name="Woyke T."/>
            <person name="Ryan C.M."/>
            <person name="Banfield J.F."/>
        </authorList>
    </citation>
    <scope>NUCLEOTIDE SEQUENCE [LARGE SCALE GENOMIC DNA]</scope>
</reference>
<dbReference type="PANTHER" id="PTHR35800:SF1">
    <property type="entry name" value="RNA-BINDING PROTEIN KHPB"/>
    <property type="match status" value="1"/>
</dbReference>
<dbReference type="InterPro" id="IPR001374">
    <property type="entry name" value="R3H_dom"/>
</dbReference>
<dbReference type="InterPro" id="IPR039247">
    <property type="entry name" value="KhpB"/>
</dbReference>
<dbReference type="InterPro" id="IPR034079">
    <property type="entry name" value="R3H_KhpB"/>
</dbReference>
<dbReference type="InterPro" id="IPR015946">
    <property type="entry name" value="KH_dom-like_a/b"/>
</dbReference>
<dbReference type="InterPro" id="IPR036867">
    <property type="entry name" value="R3H_dom_sf"/>
</dbReference>
<dbReference type="Proteomes" id="UP000228635">
    <property type="component" value="Unassembled WGS sequence"/>
</dbReference>
<evidence type="ECO:0000313" key="3">
    <source>
        <dbReference type="Proteomes" id="UP000228635"/>
    </source>
</evidence>
<evidence type="ECO:0000259" key="1">
    <source>
        <dbReference type="PROSITE" id="PS51061"/>
    </source>
</evidence>
<proteinExistence type="predicted"/>
<dbReference type="EMBL" id="PFBA01000012">
    <property type="protein sequence ID" value="PIT92722.1"/>
    <property type="molecule type" value="Genomic_DNA"/>
</dbReference>
<accession>A0A2M6WIV0</accession>